<keyword evidence="1" id="KW-0812">Transmembrane</keyword>
<accession>A0ABR6AVP9</accession>
<evidence type="ECO:0000256" key="1">
    <source>
        <dbReference type="SAM" id="Phobius"/>
    </source>
</evidence>
<feature type="transmembrane region" description="Helical" evidence="1">
    <location>
        <begin position="84"/>
        <end position="106"/>
    </location>
</feature>
<feature type="transmembrane region" description="Helical" evidence="1">
    <location>
        <begin position="112"/>
        <end position="130"/>
    </location>
</feature>
<gene>
    <name evidence="2" type="ORF">FHW20_004523</name>
</gene>
<reference evidence="2 3" key="1">
    <citation type="submission" date="2020-07" db="EMBL/GenBank/DDBJ databases">
        <title>Genomic Encyclopedia of Type Strains, Phase IV (KMG-V): Genome sequencing to study the core and pangenomes of soil and plant-associated prokaryotes.</title>
        <authorList>
            <person name="Whitman W."/>
        </authorList>
    </citation>
    <scope>NUCLEOTIDE SEQUENCE [LARGE SCALE GENOMIC DNA]</scope>
    <source>
        <strain evidence="2 3">RH4WT92</strain>
    </source>
</reference>
<organism evidence="2 3">
    <name type="scientific">Brucella intermedia</name>
    <dbReference type="NCBI Taxonomy" id="94625"/>
    <lineage>
        <taxon>Bacteria</taxon>
        <taxon>Pseudomonadati</taxon>
        <taxon>Pseudomonadota</taxon>
        <taxon>Alphaproteobacteria</taxon>
        <taxon>Hyphomicrobiales</taxon>
        <taxon>Brucellaceae</taxon>
        <taxon>Brucella/Ochrobactrum group</taxon>
        <taxon>Brucella</taxon>
    </lineage>
</organism>
<dbReference type="Proteomes" id="UP000578622">
    <property type="component" value="Unassembled WGS sequence"/>
</dbReference>
<evidence type="ECO:0000313" key="2">
    <source>
        <dbReference type="EMBL" id="MBA8853541.1"/>
    </source>
</evidence>
<feature type="transmembrane region" description="Helical" evidence="1">
    <location>
        <begin position="231"/>
        <end position="252"/>
    </location>
</feature>
<feature type="transmembrane region" description="Helical" evidence="1">
    <location>
        <begin position="187"/>
        <end position="211"/>
    </location>
</feature>
<sequence length="258" mass="28723">MEWINKILAVPIINLVAGNVLGVLLNWLFAPSERQELIASFRTRDTNILQAGIIENSRIHIGGDTHINVQAGQRQSGDLDPREVLGFCMVAVVVTCLVYVFFGSAVTNATKFLAWTVFGFSVMFAARRVASQQSLKPREIWASSLPIAVSVSQLLLAEKAERFLRAYDSMPRRNLQDLKRYWTYDQLAWVTLQGVGLMAALGALILVFGFVLKHSQLKNPADPKPSVMTNVRILAMSGLAWFLISGHAFSTLKRFVPF</sequence>
<keyword evidence="1" id="KW-0472">Membrane</keyword>
<protein>
    <submittedName>
        <fullName evidence="2">Uncharacterized protein</fullName>
    </submittedName>
</protein>
<evidence type="ECO:0000313" key="3">
    <source>
        <dbReference type="Proteomes" id="UP000578622"/>
    </source>
</evidence>
<dbReference type="RefSeq" id="WP_112672680.1">
    <property type="nucleotide sequence ID" value="NZ_JACGXG010000012.1"/>
</dbReference>
<proteinExistence type="predicted"/>
<keyword evidence="1" id="KW-1133">Transmembrane helix</keyword>
<feature type="transmembrane region" description="Helical" evidence="1">
    <location>
        <begin position="12"/>
        <end position="30"/>
    </location>
</feature>
<name>A0ABR6AVP9_9HYPH</name>
<keyword evidence="3" id="KW-1185">Reference proteome</keyword>
<dbReference type="EMBL" id="JACGXG010000012">
    <property type="protein sequence ID" value="MBA8853541.1"/>
    <property type="molecule type" value="Genomic_DNA"/>
</dbReference>
<comment type="caution">
    <text evidence="2">The sequence shown here is derived from an EMBL/GenBank/DDBJ whole genome shotgun (WGS) entry which is preliminary data.</text>
</comment>